<reference evidence="1" key="1">
    <citation type="submission" date="2017-07" db="EMBL/GenBank/DDBJ databases">
        <title>Taro Niue Genome Assembly and Annotation.</title>
        <authorList>
            <person name="Atibalentja N."/>
            <person name="Keating K."/>
            <person name="Fields C.J."/>
        </authorList>
    </citation>
    <scope>NUCLEOTIDE SEQUENCE</scope>
    <source>
        <strain evidence="1">Niue_2</strain>
        <tissue evidence="1">Leaf</tissue>
    </source>
</reference>
<gene>
    <name evidence="1" type="ORF">Taro_009811</name>
</gene>
<evidence type="ECO:0000313" key="1">
    <source>
        <dbReference type="EMBL" id="MQL77396.1"/>
    </source>
</evidence>
<feature type="non-terminal residue" evidence="1">
    <location>
        <position position="1"/>
    </location>
</feature>
<name>A0A843U529_COLES</name>
<evidence type="ECO:0000313" key="2">
    <source>
        <dbReference type="Proteomes" id="UP000652761"/>
    </source>
</evidence>
<dbReference type="Proteomes" id="UP000652761">
    <property type="component" value="Unassembled WGS sequence"/>
</dbReference>
<sequence>MIATLLGVTTWLRRLGPPRQCLYRCDFSAAAGRAPGGGDGAVVMVPVASCGSPSECTSPSGYAPKGLPFRVFGSVGGDCENRVLDVGR</sequence>
<organism evidence="1 2">
    <name type="scientific">Colocasia esculenta</name>
    <name type="common">Wild taro</name>
    <name type="synonym">Arum esculentum</name>
    <dbReference type="NCBI Taxonomy" id="4460"/>
    <lineage>
        <taxon>Eukaryota</taxon>
        <taxon>Viridiplantae</taxon>
        <taxon>Streptophyta</taxon>
        <taxon>Embryophyta</taxon>
        <taxon>Tracheophyta</taxon>
        <taxon>Spermatophyta</taxon>
        <taxon>Magnoliopsida</taxon>
        <taxon>Liliopsida</taxon>
        <taxon>Araceae</taxon>
        <taxon>Aroideae</taxon>
        <taxon>Colocasieae</taxon>
        <taxon>Colocasia</taxon>
    </lineage>
</organism>
<proteinExistence type="predicted"/>
<keyword evidence="2" id="KW-1185">Reference proteome</keyword>
<comment type="caution">
    <text evidence="1">The sequence shown here is derived from an EMBL/GenBank/DDBJ whole genome shotgun (WGS) entry which is preliminary data.</text>
</comment>
<protein>
    <submittedName>
        <fullName evidence="1">Uncharacterized protein</fullName>
    </submittedName>
</protein>
<dbReference type="EMBL" id="NMUH01000347">
    <property type="protein sequence ID" value="MQL77396.1"/>
    <property type="molecule type" value="Genomic_DNA"/>
</dbReference>
<dbReference type="AlphaFoldDB" id="A0A843U529"/>
<accession>A0A843U529</accession>